<evidence type="ECO:0000313" key="3">
    <source>
        <dbReference type="Proteomes" id="UP001278571"/>
    </source>
</evidence>
<keyword evidence="3" id="KW-1185">Reference proteome</keyword>
<protein>
    <recommendedName>
        <fullName evidence="4">ABC transporter permease</fullName>
    </recommendedName>
</protein>
<reference evidence="2 3" key="1">
    <citation type="submission" date="2023-10" db="EMBL/GenBank/DDBJ databases">
        <authorList>
            <person name="Wang X.X."/>
        </authorList>
    </citation>
    <scope>NUCLEOTIDE SEQUENCE [LARGE SCALE GENOMIC DNA]</scope>
    <source>
        <strain evidence="2 3">NBRC 12816</strain>
    </source>
</reference>
<dbReference type="RefSeq" id="WP_319009226.1">
    <property type="nucleotide sequence ID" value="NZ_JAWJZF010000338.1"/>
</dbReference>
<evidence type="ECO:0000256" key="1">
    <source>
        <dbReference type="SAM" id="Phobius"/>
    </source>
</evidence>
<accession>A0ABU4K5L3</accession>
<name>A0ABU4K5L3_9ACTN</name>
<evidence type="ECO:0000313" key="2">
    <source>
        <dbReference type="EMBL" id="MDX2292757.1"/>
    </source>
</evidence>
<keyword evidence="1" id="KW-0812">Transmembrane</keyword>
<feature type="transmembrane region" description="Helical" evidence="1">
    <location>
        <begin position="73"/>
        <end position="93"/>
    </location>
</feature>
<feature type="transmembrane region" description="Helical" evidence="1">
    <location>
        <begin position="22"/>
        <end position="42"/>
    </location>
</feature>
<dbReference type="EMBL" id="JAWJZF010000338">
    <property type="protein sequence ID" value="MDX2292757.1"/>
    <property type="molecule type" value="Genomic_DNA"/>
</dbReference>
<comment type="caution">
    <text evidence="2">The sequence shown here is derived from an EMBL/GenBank/DDBJ whole genome shotgun (WGS) entry which is preliminary data.</text>
</comment>
<keyword evidence="1" id="KW-1133">Transmembrane helix</keyword>
<proteinExistence type="predicted"/>
<organism evidence="2 3">
    <name type="scientific">Streptomyces roseolus</name>
    <dbReference type="NCBI Taxonomy" id="67358"/>
    <lineage>
        <taxon>Bacteria</taxon>
        <taxon>Bacillati</taxon>
        <taxon>Actinomycetota</taxon>
        <taxon>Actinomycetes</taxon>
        <taxon>Kitasatosporales</taxon>
        <taxon>Streptomycetaceae</taxon>
        <taxon>Streptomyces</taxon>
    </lineage>
</organism>
<gene>
    <name evidence="2" type="ORF">R2363_11295</name>
</gene>
<sequence length="113" mass="11644">MPSNAPAAPESPLLARARRTQAWGLGLLAVAGLLWAWFAVLLVTPYGEDGDECPALIASEYAHADDCVEARDWPLLVALLGGSVPCAALGAGLSASGGAQRRLAEHLDTAPRG</sequence>
<keyword evidence="1" id="KW-0472">Membrane</keyword>
<evidence type="ECO:0008006" key="4">
    <source>
        <dbReference type="Google" id="ProtNLM"/>
    </source>
</evidence>
<dbReference type="Proteomes" id="UP001278571">
    <property type="component" value="Unassembled WGS sequence"/>
</dbReference>